<organism evidence="1 2">
    <name type="scientific">Alosa alosa</name>
    <name type="common">allis shad</name>
    <dbReference type="NCBI Taxonomy" id="278164"/>
    <lineage>
        <taxon>Eukaryota</taxon>
        <taxon>Metazoa</taxon>
        <taxon>Chordata</taxon>
        <taxon>Craniata</taxon>
        <taxon>Vertebrata</taxon>
        <taxon>Euteleostomi</taxon>
        <taxon>Actinopterygii</taxon>
        <taxon>Neopterygii</taxon>
        <taxon>Teleostei</taxon>
        <taxon>Clupei</taxon>
        <taxon>Clupeiformes</taxon>
        <taxon>Clupeoidei</taxon>
        <taxon>Clupeidae</taxon>
        <taxon>Alosa</taxon>
    </lineage>
</organism>
<keyword evidence="2" id="KW-1185">Reference proteome</keyword>
<sequence length="93" mass="10846">MPNDKAARAGVGDLYAIRKNCWLFRPLGRLFFLRFKISGETLGPQRIDIREDIGYDLAEVRQNRNDIDFFEGQDNKFKGRTTTICVFWDNSLN</sequence>
<accession>A0AAV6FUW1</accession>
<evidence type="ECO:0000313" key="1">
    <source>
        <dbReference type="EMBL" id="KAG5266259.1"/>
    </source>
</evidence>
<evidence type="ECO:0000313" key="2">
    <source>
        <dbReference type="Proteomes" id="UP000823561"/>
    </source>
</evidence>
<dbReference type="Proteomes" id="UP000823561">
    <property type="component" value="Chromosome 18"/>
</dbReference>
<protein>
    <submittedName>
        <fullName evidence="1">Uncharacterized protein</fullName>
    </submittedName>
</protein>
<comment type="caution">
    <text evidence="1">The sequence shown here is derived from an EMBL/GenBank/DDBJ whole genome shotgun (WGS) entry which is preliminary data.</text>
</comment>
<gene>
    <name evidence="1" type="ORF">AALO_G00228990</name>
</gene>
<name>A0AAV6FUW1_9TELE</name>
<proteinExistence type="predicted"/>
<reference evidence="1" key="1">
    <citation type="submission" date="2020-10" db="EMBL/GenBank/DDBJ databases">
        <title>Chromosome-scale genome assembly of the Allis shad, Alosa alosa.</title>
        <authorList>
            <person name="Margot Z."/>
            <person name="Christophe K."/>
            <person name="Cabau C."/>
            <person name="Louis A."/>
            <person name="Berthelot C."/>
            <person name="Parey E."/>
            <person name="Roest Crollius H."/>
            <person name="Montfort J."/>
            <person name="Robinson-Rechavi M."/>
            <person name="Bucao C."/>
            <person name="Bouchez O."/>
            <person name="Gislard M."/>
            <person name="Lluch J."/>
            <person name="Milhes M."/>
            <person name="Lampietro C."/>
            <person name="Lopez Roques C."/>
            <person name="Donnadieu C."/>
            <person name="Braasch I."/>
            <person name="Desvignes T."/>
            <person name="Postlethwait J."/>
            <person name="Bobe J."/>
            <person name="Guiguen Y."/>
        </authorList>
    </citation>
    <scope>NUCLEOTIDE SEQUENCE</scope>
    <source>
        <strain evidence="1">M-15738</strain>
        <tissue evidence="1">Blood</tissue>
    </source>
</reference>
<dbReference type="AlphaFoldDB" id="A0AAV6FUW1"/>
<dbReference type="EMBL" id="JADWDJ010000018">
    <property type="protein sequence ID" value="KAG5266259.1"/>
    <property type="molecule type" value="Genomic_DNA"/>
</dbReference>